<dbReference type="STRING" id="562729.RNAN_1520"/>
<dbReference type="InterPro" id="IPR001343">
    <property type="entry name" value="Hemolysn_Ca-bd"/>
</dbReference>
<comment type="subcellular location">
    <subcellularLocation>
        <location evidence="1">Secreted</location>
    </subcellularLocation>
</comment>
<protein>
    <recommendedName>
        <fullName evidence="5">Haemolysin-type calcium binding-related domain-containing protein</fullName>
    </recommendedName>
</protein>
<feature type="domain" description="Haemolysin-type calcium binding-related" evidence="5">
    <location>
        <begin position="916"/>
        <end position="957"/>
    </location>
</feature>
<comment type="caution">
    <text evidence="6">The sequence shown here is derived from an EMBL/GenBank/DDBJ whole genome shotgun (WGS) entry which is preliminary data.</text>
</comment>
<dbReference type="PROSITE" id="PS00330">
    <property type="entry name" value="HEMOLYSIN_CALCIUM"/>
    <property type="match status" value="17"/>
</dbReference>
<dbReference type="EMBL" id="BAFK01000007">
    <property type="protein sequence ID" value="GAB58547.1"/>
    <property type="molecule type" value="Genomic_DNA"/>
</dbReference>
<accession>I1DWW9</accession>
<keyword evidence="2" id="KW-0964">Secreted</keyword>
<dbReference type="GO" id="GO:0005576">
    <property type="term" value="C:extracellular region"/>
    <property type="evidence" value="ECO:0007669"/>
    <property type="project" value="UniProtKB-SubCell"/>
</dbReference>
<feature type="domain" description="Haemolysin-type calcium binding-related" evidence="5">
    <location>
        <begin position="766"/>
        <end position="807"/>
    </location>
</feature>
<name>I1DWW9_9GAMM</name>
<dbReference type="InterPro" id="IPR011049">
    <property type="entry name" value="Serralysin-like_metalloprot_C"/>
</dbReference>
<evidence type="ECO:0000256" key="4">
    <source>
        <dbReference type="SAM" id="MobiDB-lite"/>
    </source>
</evidence>
<dbReference type="InterPro" id="IPR010566">
    <property type="entry name" value="Haemolys_ca-bd"/>
</dbReference>
<sequence length="2212" mass="235349">MILDKLLNFSNSLSKLQSLFGFDAPGSFTDNINNLFNMLDRATYALDPLVFDLNGNGIETVGVADGVLFDHNNDGIRSGTGWVAPSDGLLVWDINGNGTIDSGRELFGDNHLLFSGTAEERLARDGFEALLHYDVNADGVIDNNDAIFADLQIWQDVNQDGISQSTELFSLSELGIASINMELLRSGWALGNGNRMDSFAHFTREDGTEGQVGSLFFAANNFRNNFTDTIELTDRTENFANIDGTGGLRNLREAATQDGVLASLLEQFAQTTDPAQQKSLVDAILWQWHLSAATPTLYQDVAHGNHYAFTVVQGELAGKYSILEAFNGRQIERMQTQLNNNNGYEGWFTHFMPYAQYEDNSREAWTQYDTVKAIELTYTELHRQLFDLLQYHQSLEHIRSSLESISYSFTAEGLVADFSSMHQQLVEHIAQNPEVGLADLTIFIRQYGELLVETGWTATPLFDQLSADVFNGQSWLSFLPSELLTVLPEGELQGIAGTVQLIKADAQSVGAVQGTEGNDILVGSTQDNTFNGGNGDDILIGGGGRNHLQGGSGSDVYLVAAGDNSTIDNFDNSADKVDAIQFAEGISASDVQVRRSGAHLLLEYGRMAYVTVINYFSDNGESDYRLEEIRFADGTVWQYSDVSALALHGSHWGDSLVGSDGDDEVYGGQGDDMLFGSDGNDTLLGEEGDDQLYGDGGDDVLDGGAGNDKLYGGEGNDTYLFGRGDGQDTIYNHNSADHNNPLSHDRLLFKAGVALEDVEYFRLHNDLVFRIAGSTDTITVSDWFNNTGSYKLQAVEFSDGRSLNLAQVELDVQTIHGNADNNHLHGFATDDVLYGHAGDDSLYGNAGDDVLDGGAGNDYLYGGAGNDTYLFGRGDGEDTIYNYDTVDELNPDSHDRLVFKNGVALEDVRYYRSGSDLVFSITGTTDTVTVSNWFSSNGNYKLQAVQFADGRQFDLAQVEIDVRTITGDDNDNSLYGFETDDILDGGAGNDSLYGGDGQDVLIGGAGNDQLNGGAGSDEYHFSRGWGQDIIYNHDTSINKTDAIVFGQGITPADILITRSGTDLILTLNDSTDRIAVSSYFQNDGASDYKLEEIRFADGTVWNIEQIKAIAMQGTEGNDTLYGYATDDVLQGGAGDDMLYGQDGDDELQGGAGNDELHGGKGKDLLFGGDGNDRLYGGDSDDVLNGGAGNDWLEGGSGVDTYVFQQGSGDDIVFDPWDASIFKFLDTDSQHIVIRRKVDEVVRDGVVVNHVPLTDALLVNNLTGDNVTIKNFFGSYGIGRNFITDSRFEFADGVSWFGEELNARALLGTAGNDTIQSIRQGGTITAEAGDDRIYGDVGNDFVYAGSGNDYILATKGNNELYGEDGNDHIIGTGLLDGGAGDDVLEGRGSDILRGGDGNDTLIAHSDAWTKNSNILEGGKGNDTIYGGFGDDTYIFNLGDGADVIIERRQGEAYSNVEASNDTLQFGEGIAADDLMFIRSGSDLLIRHSNGTDSIRVQNWFAGSAHYQLNLLTFADGTELTAAQVEAQMVTFGTEGEDSLFGSAQVDVIYGEAGDDYIDGRAGDDKLYGGAGSDTIVGGAGNDLLVGGTGDDKYVYNPQTGQDTIDNTGGGFDGVFFTNGIDASRLSFSQDGDDLVILVDGDETQSVRVLNHFLGGEAAISYVQPSGGSMLTAAQIAAIIAAGDEEEPEPVDPTEPTPTDPVDPTEPGDGEPEPGDTVTPGLGGDDQLTGTAGNDVLLAGAGDDVLNGLAGNDRLFGGTGNDTYIYHSGQDVITEAGGTDKLIFSNGITFNQVASGLMKSGNDLVLRVNGNAANSVTLTNFFLGGDHLVESIEFETGGSISAAQIFGAFGLPVPTGESPANNLINGTAGNDVLNGSAGTDVLTGSHGNDTLNGGAGNDTLIGGRGNDTYVFSAGGGHDTIDNSGGGEDVLLFEGISFNQVASGLMKSGNDLVLNIGGGSDKVTLKNWFLGGDYVVPTIRFAAGGQITANQIFGAFGLSNPNPQGSLAYTDLPDERAFGNVFVGTGETENIVGSSDDDFIDAGNGDDILNGGAGNDYLLGGRGNDTYLFGANDGNNTINNYDPTTGRTDVLRFAQGINPGDVSVQRDGDNLLLAVADTSVTVVNYFADAGVSAYRLDQIQFADGTVWDSNSVTQQLAAATSSMDWQSMAYAEQPDTVVDSRYASLVDALNAFDGADDAEIGGNLALQPKLEELYY</sequence>
<feature type="domain" description="Haemolysin-type calcium binding-related" evidence="5">
    <location>
        <begin position="1481"/>
        <end position="1522"/>
    </location>
</feature>
<dbReference type="Pfam" id="PF06594">
    <property type="entry name" value="HCBP_related"/>
    <property type="match status" value="7"/>
</dbReference>
<dbReference type="Gene3D" id="2.150.10.10">
    <property type="entry name" value="Serralysin-like metalloprotease, C-terminal"/>
    <property type="match status" value="9"/>
</dbReference>
<dbReference type="Pfam" id="PF00353">
    <property type="entry name" value="HemolysinCabind"/>
    <property type="match status" value="16"/>
</dbReference>
<dbReference type="Gene3D" id="2.160.20.160">
    <property type="match status" value="1"/>
</dbReference>
<feature type="domain" description="Haemolysin-type calcium binding-related" evidence="5">
    <location>
        <begin position="610"/>
        <end position="640"/>
    </location>
</feature>
<evidence type="ECO:0000256" key="2">
    <source>
        <dbReference type="ARBA" id="ARBA00022525"/>
    </source>
</evidence>
<organism evidence="6 7">
    <name type="scientific">Rheinheimera nanhaiensis E407-8</name>
    <dbReference type="NCBI Taxonomy" id="562729"/>
    <lineage>
        <taxon>Bacteria</taxon>
        <taxon>Pseudomonadati</taxon>
        <taxon>Pseudomonadota</taxon>
        <taxon>Gammaproteobacteria</taxon>
        <taxon>Chromatiales</taxon>
        <taxon>Chromatiaceae</taxon>
        <taxon>Rheinheimera</taxon>
    </lineage>
</organism>
<dbReference type="InterPro" id="IPR050557">
    <property type="entry name" value="RTX_toxin/Mannuronan_C5-epim"/>
</dbReference>
<evidence type="ECO:0000259" key="5">
    <source>
        <dbReference type="Pfam" id="PF06594"/>
    </source>
</evidence>
<feature type="domain" description="Haemolysin-type calcium binding-related" evidence="5">
    <location>
        <begin position="1062"/>
        <end position="1104"/>
    </location>
</feature>
<feature type="region of interest" description="Disordered" evidence="4">
    <location>
        <begin position="1682"/>
        <end position="1732"/>
    </location>
</feature>
<dbReference type="SUPFAM" id="SSF51120">
    <property type="entry name" value="beta-Roll"/>
    <property type="match status" value="10"/>
</dbReference>
<proteinExistence type="predicted"/>
<evidence type="ECO:0000256" key="3">
    <source>
        <dbReference type="ARBA" id="ARBA00022837"/>
    </source>
</evidence>
<dbReference type="PRINTS" id="PR00313">
    <property type="entry name" value="CABNDNGRPT"/>
</dbReference>
<dbReference type="GO" id="GO:0005509">
    <property type="term" value="F:calcium ion binding"/>
    <property type="evidence" value="ECO:0007669"/>
    <property type="project" value="InterPro"/>
</dbReference>
<gene>
    <name evidence="6" type="ORF">RNAN_1520</name>
</gene>
<keyword evidence="3" id="KW-0106">Calcium</keyword>
<evidence type="ECO:0000313" key="7">
    <source>
        <dbReference type="Proteomes" id="UP000004374"/>
    </source>
</evidence>
<feature type="domain" description="Haemolysin-type calcium binding-related" evidence="5">
    <location>
        <begin position="2107"/>
        <end position="2147"/>
    </location>
</feature>
<dbReference type="InterPro" id="IPR018511">
    <property type="entry name" value="Hemolysin-typ_Ca-bd_CS"/>
</dbReference>
<dbReference type="PANTHER" id="PTHR38340:SF1">
    <property type="entry name" value="S-LAYER PROTEIN"/>
    <property type="match status" value="1"/>
</dbReference>
<dbReference type="PANTHER" id="PTHR38340">
    <property type="entry name" value="S-LAYER PROTEIN"/>
    <property type="match status" value="1"/>
</dbReference>
<reference evidence="6 7" key="1">
    <citation type="journal article" date="2012" name="J. Bacteriol.">
        <title>Genome Sequence of the Protease-Producing Bacterium Rheinheimera nanhaiensis E407-8T, Isolated from Deep-Sea Sediment of the South China Sea.</title>
        <authorList>
            <person name="Zhang X.-Y."/>
            <person name="Zhang Y.-J."/>
            <person name="Qin Q.-L."/>
            <person name="Xie B.-B."/>
            <person name="Chen X.-L."/>
            <person name="Zhou B.-C."/>
            <person name="Zhang Y.-Z."/>
        </authorList>
    </citation>
    <scope>NUCLEOTIDE SEQUENCE [LARGE SCALE GENOMIC DNA]</scope>
    <source>
        <strain evidence="6 7">E407-8</strain>
    </source>
</reference>
<evidence type="ECO:0000256" key="1">
    <source>
        <dbReference type="ARBA" id="ARBA00004613"/>
    </source>
</evidence>
<dbReference type="Proteomes" id="UP000004374">
    <property type="component" value="Unassembled WGS sequence"/>
</dbReference>
<evidence type="ECO:0000313" key="6">
    <source>
        <dbReference type="EMBL" id="GAB58547.1"/>
    </source>
</evidence>
<keyword evidence="7" id="KW-1185">Reference proteome</keyword>
<feature type="domain" description="Haemolysin-type calcium binding-related" evidence="5">
    <location>
        <begin position="1948"/>
        <end position="1987"/>
    </location>
</feature>